<dbReference type="EMBL" id="JAHRIP010004970">
    <property type="protein sequence ID" value="MEQ2281865.1"/>
    <property type="molecule type" value="Genomic_DNA"/>
</dbReference>
<proteinExistence type="predicted"/>
<evidence type="ECO:0000313" key="2">
    <source>
        <dbReference type="Proteomes" id="UP001469553"/>
    </source>
</evidence>
<accession>A0ABV0XK81</accession>
<name>A0ABV0XK81_9TELE</name>
<keyword evidence="2" id="KW-1185">Reference proteome</keyword>
<evidence type="ECO:0000313" key="1">
    <source>
        <dbReference type="EMBL" id="MEQ2281865.1"/>
    </source>
</evidence>
<dbReference type="Proteomes" id="UP001469553">
    <property type="component" value="Unassembled WGS sequence"/>
</dbReference>
<sequence length="264" mass="28160">MMHGVHLLLPQTPPHPATRLETVHLKTTILGVHQAMQVAMLQKTPFRVALDLYFISGKHTAKEEEIRRKTASFLGPTGASLVDLDDLFAPNPKAKQPLINMLAAQTQSIGTFKGPISGPSARSGAFAETLAPNYNPFGSSLAPTHGAIHSAFGAASPSAETLQFKEPLHALGTPHSSAHVLHAAQDAPAFGIVTPVTQWGVGMLHFEYTVGNILGTGDAPPSFFGVHSADVNQFISVSPQTKSKDIISSEPNEMMNNNTNPFLF</sequence>
<gene>
    <name evidence="1" type="ORF">AMECASPLE_034688</name>
</gene>
<reference evidence="1 2" key="1">
    <citation type="submission" date="2021-06" db="EMBL/GenBank/DDBJ databases">
        <authorList>
            <person name="Palmer J.M."/>
        </authorList>
    </citation>
    <scope>NUCLEOTIDE SEQUENCE [LARGE SCALE GENOMIC DNA]</scope>
    <source>
        <strain evidence="1 2">AS_MEX2019</strain>
        <tissue evidence="1">Muscle</tissue>
    </source>
</reference>
<protein>
    <submittedName>
        <fullName evidence="1">Uncharacterized protein</fullName>
    </submittedName>
</protein>
<organism evidence="1 2">
    <name type="scientific">Ameca splendens</name>
    <dbReference type="NCBI Taxonomy" id="208324"/>
    <lineage>
        <taxon>Eukaryota</taxon>
        <taxon>Metazoa</taxon>
        <taxon>Chordata</taxon>
        <taxon>Craniata</taxon>
        <taxon>Vertebrata</taxon>
        <taxon>Euteleostomi</taxon>
        <taxon>Actinopterygii</taxon>
        <taxon>Neopterygii</taxon>
        <taxon>Teleostei</taxon>
        <taxon>Neoteleostei</taxon>
        <taxon>Acanthomorphata</taxon>
        <taxon>Ovalentaria</taxon>
        <taxon>Atherinomorphae</taxon>
        <taxon>Cyprinodontiformes</taxon>
        <taxon>Goodeidae</taxon>
        <taxon>Ameca</taxon>
    </lineage>
</organism>
<comment type="caution">
    <text evidence="1">The sequence shown here is derived from an EMBL/GenBank/DDBJ whole genome shotgun (WGS) entry which is preliminary data.</text>
</comment>